<dbReference type="PANTHER" id="PTHR45138:SF9">
    <property type="entry name" value="DIGUANYLATE CYCLASE DGCM-RELATED"/>
    <property type="match status" value="1"/>
</dbReference>
<dbReference type="SMART" id="SM00267">
    <property type="entry name" value="GGDEF"/>
    <property type="match status" value="1"/>
</dbReference>
<evidence type="ECO:0000313" key="7">
    <source>
        <dbReference type="EMBL" id="TQV69666.1"/>
    </source>
</evidence>
<comment type="catalytic activity">
    <reaction evidence="3">
        <text>2 GTP = 3',3'-c-di-GMP + 2 diphosphate</text>
        <dbReference type="Rhea" id="RHEA:24898"/>
        <dbReference type="ChEBI" id="CHEBI:33019"/>
        <dbReference type="ChEBI" id="CHEBI:37565"/>
        <dbReference type="ChEBI" id="CHEBI:58805"/>
        <dbReference type="EC" id="2.7.7.65"/>
    </reaction>
</comment>
<keyword evidence="5" id="KW-0472">Membrane</keyword>
<dbReference type="Pfam" id="PF00990">
    <property type="entry name" value="GGDEF"/>
    <property type="match status" value="1"/>
</dbReference>
<dbReference type="InterPro" id="IPR029787">
    <property type="entry name" value="Nucleotide_cyclase"/>
</dbReference>
<dbReference type="EC" id="2.7.7.65" evidence="2"/>
<evidence type="ECO:0000259" key="6">
    <source>
        <dbReference type="PROSITE" id="PS50887"/>
    </source>
</evidence>
<dbReference type="InterPro" id="IPR000160">
    <property type="entry name" value="GGDEF_dom"/>
</dbReference>
<dbReference type="OrthoDB" id="9759607at2"/>
<dbReference type="GO" id="GO:1902201">
    <property type="term" value="P:negative regulation of bacterial-type flagellum-dependent cell motility"/>
    <property type="evidence" value="ECO:0007669"/>
    <property type="project" value="TreeGrafter"/>
</dbReference>
<evidence type="ECO:0000256" key="1">
    <source>
        <dbReference type="ARBA" id="ARBA00001946"/>
    </source>
</evidence>
<dbReference type="SUPFAM" id="SSF55073">
    <property type="entry name" value="Nucleotide cyclase"/>
    <property type="match status" value="1"/>
</dbReference>
<feature type="coiled-coil region" evidence="4">
    <location>
        <begin position="177"/>
        <end position="204"/>
    </location>
</feature>
<organism evidence="7 8">
    <name type="scientific">Exilibacterium tricleocarpae</name>
    <dbReference type="NCBI Taxonomy" id="2591008"/>
    <lineage>
        <taxon>Bacteria</taxon>
        <taxon>Pseudomonadati</taxon>
        <taxon>Pseudomonadota</taxon>
        <taxon>Gammaproteobacteria</taxon>
        <taxon>Cellvibrionales</taxon>
        <taxon>Cellvibrionaceae</taxon>
        <taxon>Exilibacterium</taxon>
    </lineage>
</organism>
<feature type="transmembrane region" description="Helical" evidence="5">
    <location>
        <begin position="48"/>
        <end position="67"/>
    </location>
</feature>
<feature type="transmembrane region" description="Helical" evidence="5">
    <location>
        <begin position="157"/>
        <end position="176"/>
    </location>
</feature>
<evidence type="ECO:0000256" key="4">
    <source>
        <dbReference type="SAM" id="Coils"/>
    </source>
</evidence>
<evidence type="ECO:0000256" key="3">
    <source>
        <dbReference type="ARBA" id="ARBA00034247"/>
    </source>
</evidence>
<protein>
    <recommendedName>
        <fullName evidence="2">diguanylate cyclase</fullName>
        <ecNumber evidence="2">2.7.7.65</ecNumber>
    </recommendedName>
</protein>
<dbReference type="AlphaFoldDB" id="A0A545SXH8"/>
<dbReference type="Proteomes" id="UP000319732">
    <property type="component" value="Unassembled WGS sequence"/>
</dbReference>
<dbReference type="InterPro" id="IPR050469">
    <property type="entry name" value="Diguanylate_Cyclase"/>
</dbReference>
<gene>
    <name evidence="7" type="ORF">FKG94_23010</name>
</gene>
<comment type="caution">
    <text evidence="7">The sequence shown here is derived from an EMBL/GenBank/DDBJ whole genome shotgun (WGS) entry which is preliminary data.</text>
</comment>
<keyword evidence="5" id="KW-0812">Transmembrane</keyword>
<feature type="transmembrane region" description="Helical" evidence="5">
    <location>
        <begin position="125"/>
        <end position="145"/>
    </location>
</feature>
<proteinExistence type="predicted"/>
<reference evidence="7 8" key="1">
    <citation type="submission" date="2019-06" db="EMBL/GenBank/DDBJ databases">
        <title>Whole genome sequence for Cellvibrionaceae sp. R142.</title>
        <authorList>
            <person name="Wang G."/>
        </authorList>
    </citation>
    <scope>NUCLEOTIDE SEQUENCE [LARGE SCALE GENOMIC DNA]</scope>
    <source>
        <strain evidence="7 8">R142</strain>
    </source>
</reference>
<dbReference type="GO" id="GO:0005886">
    <property type="term" value="C:plasma membrane"/>
    <property type="evidence" value="ECO:0007669"/>
    <property type="project" value="TreeGrafter"/>
</dbReference>
<dbReference type="GO" id="GO:0052621">
    <property type="term" value="F:diguanylate cyclase activity"/>
    <property type="evidence" value="ECO:0007669"/>
    <property type="project" value="UniProtKB-EC"/>
</dbReference>
<accession>A0A545SXH8</accession>
<evidence type="ECO:0000313" key="8">
    <source>
        <dbReference type="Proteomes" id="UP000319732"/>
    </source>
</evidence>
<dbReference type="Gene3D" id="3.30.70.270">
    <property type="match status" value="1"/>
</dbReference>
<dbReference type="PROSITE" id="PS50887">
    <property type="entry name" value="GGDEF"/>
    <property type="match status" value="1"/>
</dbReference>
<feature type="domain" description="GGDEF" evidence="6">
    <location>
        <begin position="232"/>
        <end position="367"/>
    </location>
</feature>
<dbReference type="InterPro" id="IPR043128">
    <property type="entry name" value="Rev_trsase/Diguanyl_cyclase"/>
</dbReference>
<feature type="transmembrane region" description="Helical" evidence="5">
    <location>
        <begin position="18"/>
        <end position="42"/>
    </location>
</feature>
<dbReference type="CDD" id="cd01949">
    <property type="entry name" value="GGDEF"/>
    <property type="match status" value="1"/>
</dbReference>
<dbReference type="FunFam" id="3.30.70.270:FF:000001">
    <property type="entry name" value="Diguanylate cyclase domain protein"/>
    <property type="match status" value="1"/>
</dbReference>
<sequence length="378" mass="43056">MAPTENQSKNQKLRLQRFILGFVTYVMIWCVLGMAVALDVITTPVHRLVTYIALALAIQGLFLAAIIYNFNLRLRDPSMSAEQILVGFFWVVIAFTEAPELKGVIALVSIMVMLYSIFDFIRHSFYLVPCIAIAGMVIANLSYFLKYPYDYDWRYNLIEFISYSLIVTWVAIIANYSQKMRDRLKAQRQEIAKANRMLASLSLEDPLTGLKNRRYFDTHFDNEWKRAQREHTPLALIMVDIDHFKQVNDTYGHQAGDHTLQLIGNIFTKVVRRPSDIICRYGGEEFALLLPNTALDSAVDMAESILKRLRSANLQYRDQSISVTASMGVAASRPNPHNQSSDLLRAADMTMYRAKQEGRDRVAIAQELHLAALTKSAT</sequence>
<comment type="cofactor">
    <cofactor evidence="1">
        <name>Mg(2+)</name>
        <dbReference type="ChEBI" id="CHEBI:18420"/>
    </cofactor>
</comment>
<dbReference type="GO" id="GO:0043709">
    <property type="term" value="P:cell adhesion involved in single-species biofilm formation"/>
    <property type="evidence" value="ECO:0007669"/>
    <property type="project" value="TreeGrafter"/>
</dbReference>
<evidence type="ECO:0000256" key="2">
    <source>
        <dbReference type="ARBA" id="ARBA00012528"/>
    </source>
</evidence>
<keyword evidence="4" id="KW-0175">Coiled coil</keyword>
<keyword evidence="8" id="KW-1185">Reference proteome</keyword>
<dbReference type="PANTHER" id="PTHR45138">
    <property type="entry name" value="REGULATORY COMPONENTS OF SENSORY TRANSDUCTION SYSTEM"/>
    <property type="match status" value="1"/>
</dbReference>
<evidence type="ECO:0000256" key="5">
    <source>
        <dbReference type="SAM" id="Phobius"/>
    </source>
</evidence>
<dbReference type="NCBIfam" id="TIGR00254">
    <property type="entry name" value="GGDEF"/>
    <property type="match status" value="1"/>
</dbReference>
<keyword evidence="5" id="KW-1133">Transmembrane helix</keyword>
<dbReference type="EMBL" id="VHSG01000027">
    <property type="protein sequence ID" value="TQV69666.1"/>
    <property type="molecule type" value="Genomic_DNA"/>
</dbReference>
<name>A0A545SXH8_9GAMM</name>